<comment type="caution">
    <text evidence="11">The sequence shown here is derived from an EMBL/GenBank/DDBJ whole genome shotgun (WGS) entry which is preliminary data.</text>
</comment>
<dbReference type="CDD" id="cd05402">
    <property type="entry name" value="NT_PAP_TUTase"/>
    <property type="match status" value="1"/>
</dbReference>
<dbReference type="SMART" id="SM00054">
    <property type="entry name" value="EFh"/>
    <property type="match status" value="2"/>
</dbReference>
<feature type="region of interest" description="Disordered" evidence="9">
    <location>
        <begin position="743"/>
        <end position="774"/>
    </location>
</feature>
<dbReference type="InterPro" id="IPR002058">
    <property type="entry name" value="PAP_assoc"/>
</dbReference>
<dbReference type="GO" id="GO:0031123">
    <property type="term" value="P:RNA 3'-end processing"/>
    <property type="evidence" value="ECO:0007669"/>
    <property type="project" value="TreeGrafter"/>
</dbReference>
<organism evidence="11 12">
    <name type="scientific">Aphanomyces astaci</name>
    <name type="common">Crayfish plague agent</name>
    <dbReference type="NCBI Taxonomy" id="112090"/>
    <lineage>
        <taxon>Eukaryota</taxon>
        <taxon>Sar</taxon>
        <taxon>Stramenopiles</taxon>
        <taxon>Oomycota</taxon>
        <taxon>Saprolegniomycetes</taxon>
        <taxon>Saprolegniales</taxon>
        <taxon>Verrucalvaceae</taxon>
        <taxon>Aphanomyces</taxon>
    </lineage>
</organism>
<keyword evidence="8" id="KW-0460">Magnesium</keyword>
<dbReference type="GO" id="GO:0016779">
    <property type="term" value="F:nucleotidyltransferase activity"/>
    <property type="evidence" value="ECO:0007669"/>
    <property type="project" value="TreeGrafter"/>
</dbReference>
<feature type="domain" description="EF-hand" evidence="10">
    <location>
        <begin position="364"/>
        <end position="399"/>
    </location>
</feature>
<evidence type="ECO:0000256" key="4">
    <source>
        <dbReference type="ARBA" id="ARBA00022490"/>
    </source>
</evidence>
<evidence type="ECO:0000256" key="5">
    <source>
        <dbReference type="ARBA" id="ARBA00022679"/>
    </source>
</evidence>
<feature type="region of interest" description="Disordered" evidence="9">
    <location>
        <begin position="117"/>
        <end position="165"/>
    </location>
</feature>
<dbReference type="PROSITE" id="PS00018">
    <property type="entry name" value="EF_HAND_1"/>
    <property type="match status" value="1"/>
</dbReference>
<evidence type="ECO:0000313" key="12">
    <source>
        <dbReference type="Proteomes" id="UP000266643"/>
    </source>
</evidence>
<comment type="cofactor">
    <cofactor evidence="2">
        <name>Mg(2+)</name>
        <dbReference type="ChEBI" id="CHEBI:18420"/>
    </cofactor>
</comment>
<evidence type="ECO:0000256" key="9">
    <source>
        <dbReference type="SAM" id="MobiDB-lite"/>
    </source>
</evidence>
<evidence type="ECO:0000256" key="7">
    <source>
        <dbReference type="ARBA" id="ARBA00022837"/>
    </source>
</evidence>
<accession>A0A397D4W8</accession>
<feature type="domain" description="EF-hand" evidence="10">
    <location>
        <begin position="401"/>
        <end position="436"/>
    </location>
</feature>
<evidence type="ECO:0000256" key="8">
    <source>
        <dbReference type="ARBA" id="ARBA00022842"/>
    </source>
</evidence>
<keyword evidence="7" id="KW-0106">Calcium</keyword>
<sequence>MTFSSVTHDAPPVEGTKAPSSSIKPQQVLAAAVQDADTVASSGTLRDDHASTPPIGETRPNPVRVDVPSETAAKGTDTLVQDNSIAQSKSNHDQTLHEGKLVLVDNVSNSHDELRRIPQCESSSSDSSTEAKADFNDTPDHIADSDDQPSPKLHKSESKCTIEQSDMTLTRSPSIFRMLETTPTVGDTPPSQPPSIPPDVAHKVVQHIIFRWMKSAVPLRRLFPPSTSASSHPLDTFLSTLQHANVALKPVEVSALRTTFPPTPEPPLTSAPCLNVTLLVDSVATKLFPIELLEFQLRKAVVAKATKTRGKCDVFKALNQLFDTPTTTDTSMSPRVHFVHCLDRFVRNVQFDTLSVEGVFRSLVQDTDFERGFRAIDADGSGSLSLAECTKYLQTSHQVAFPPAVLQDFLRRFDRDGDGSLNLDEFMACSRTETGISKQLKCEIPKKKATPPAVQFPIDVSTWTRMDVKKWLIYNVQVKTLAHKFAAVDGHMLLGWAVHPHLDVWLRDKYSIAQPSTSIIMGAINSVRRLTIQCLGLLEALEPTTLEIENKATAIHVMQSLIRDKWPHLTLRPFGSSENDLDIGVFFDPPALVNSLSWNDRLQVLASIASILTLHDGMELHQFIFHARVPLVKLWDSRRKLAIDISIGSSHAVGNTLLLKRYGEMDPRVRPLVFAVKHWAKQRGLNDASNGTLSSYGADLFLLPPSIMWLTHWNVVAWIMLVLFFLQSRGILPALNPTDESDDCASTSLTSPTSCSSGGSHSSVSSSPSSDHQQCIHPILCSHPPSTPPSGMLSSTSGGESVGSLLVGFFQFYAFDFDYRCDVVSLRCGQALPKHAKWGLGLGTWRFSIEDPLDVHHDVARVIFHPKGQARLLDELRRAAAMTTMATCQLDDLCAAPSSSSCFICDAPANER</sequence>
<dbReference type="InterPro" id="IPR018247">
    <property type="entry name" value="EF_Hand_1_Ca_BS"/>
</dbReference>
<dbReference type="InterPro" id="IPR054708">
    <property type="entry name" value="MTPAP-like_central"/>
</dbReference>
<reference evidence="11 12" key="1">
    <citation type="submission" date="2018-08" db="EMBL/GenBank/DDBJ databases">
        <title>Aphanomyces genome sequencing and annotation.</title>
        <authorList>
            <person name="Minardi D."/>
            <person name="Oidtmann B."/>
            <person name="Van Der Giezen M."/>
            <person name="Studholme D.J."/>
        </authorList>
    </citation>
    <scope>NUCLEOTIDE SEQUENCE [LARGE SCALE GENOMIC DNA]</scope>
    <source>
        <strain evidence="11 12">D2</strain>
    </source>
</reference>
<dbReference type="Gene3D" id="1.10.238.10">
    <property type="entry name" value="EF-hand"/>
    <property type="match status" value="1"/>
</dbReference>
<dbReference type="Proteomes" id="UP000266643">
    <property type="component" value="Unassembled WGS sequence"/>
</dbReference>
<gene>
    <name evidence="11" type="ORF">DYB30_004496</name>
</gene>
<dbReference type="Gene3D" id="1.10.1410.10">
    <property type="match status" value="1"/>
</dbReference>
<dbReference type="SUPFAM" id="SSF81301">
    <property type="entry name" value="Nucleotidyltransferase"/>
    <property type="match status" value="1"/>
</dbReference>
<feature type="compositionally biased region" description="Basic and acidic residues" evidence="9">
    <location>
        <begin position="129"/>
        <end position="144"/>
    </location>
</feature>
<dbReference type="VEuPathDB" id="FungiDB:H257_09745"/>
<dbReference type="InterPro" id="IPR043519">
    <property type="entry name" value="NT_sf"/>
</dbReference>
<dbReference type="PANTHER" id="PTHR12271">
    <property type="entry name" value="POLY A POLYMERASE CID PAP -RELATED"/>
    <property type="match status" value="1"/>
</dbReference>
<dbReference type="AlphaFoldDB" id="A0A397D4W8"/>
<dbReference type="InterPro" id="IPR011992">
    <property type="entry name" value="EF-hand-dom_pair"/>
</dbReference>
<dbReference type="SUPFAM" id="SSF47473">
    <property type="entry name" value="EF-hand"/>
    <property type="match status" value="1"/>
</dbReference>
<feature type="compositionally biased region" description="Low complexity" evidence="9">
    <location>
        <begin position="746"/>
        <end position="770"/>
    </location>
</feature>
<dbReference type="Pfam" id="PF03828">
    <property type="entry name" value="PAP_assoc"/>
    <property type="match status" value="1"/>
</dbReference>
<dbReference type="PROSITE" id="PS50222">
    <property type="entry name" value="EF_HAND_2"/>
    <property type="match status" value="2"/>
</dbReference>
<dbReference type="CDD" id="cd00051">
    <property type="entry name" value="EFh"/>
    <property type="match status" value="1"/>
</dbReference>
<dbReference type="Pfam" id="PF22600">
    <property type="entry name" value="MTPAP-like_central"/>
    <property type="match status" value="1"/>
</dbReference>
<dbReference type="Pfam" id="PF13499">
    <property type="entry name" value="EF-hand_7"/>
    <property type="match status" value="1"/>
</dbReference>
<comment type="cofactor">
    <cofactor evidence="1">
        <name>Mn(2+)</name>
        <dbReference type="ChEBI" id="CHEBI:29035"/>
    </cofactor>
</comment>
<protein>
    <recommendedName>
        <fullName evidence="10">EF-hand domain-containing protein</fullName>
    </recommendedName>
</protein>
<dbReference type="GO" id="GO:0005737">
    <property type="term" value="C:cytoplasm"/>
    <property type="evidence" value="ECO:0007669"/>
    <property type="project" value="UniProtKB-SubCell"/>
</dbReference>
<feature type="compositionally biased region" description="Polar residues" evidence="9">
    <location>
        <begin position="78"/>
        <end position="89"/>
    </location>
</feature>
<dbReference type="VEuPathDB" id="FungiDB:H257_09746"/>
<keyword evidence="4" id="KW-0963">Cytoplasm</keyword>
<feature type="compositionally biased region" description="Basic and acidic residues" evidence="9">
    <location>
        <begin position="90"/>
        <end position="100"/>
    </location>
</feature>
<feature type="region of interest" description="Disordered" evidence="9">
    <location>
        <begin position="1"/>
        <end position="102"/>
    </location>
</feature>
<evidence type="ECO:0000313" key="11">
    <source>
        <dbReference type="EMBL" id="RHY58853.1"/>
    </source>
</evidence>
<evidence type="ECO:0000256" key="1">
    <source>
        <dbReference type="ARBA" id="ARBA00001936"/>
    </source>
</evidence>
<dbReference type="EMBL" id="QUTD01005890">
    <property type="protein sequence ID" value="RHY58853.1"/>
    <property type="molecule type" value="Genomic_DNA"/>
</dbReference>
<feature type="compositionally biased region" description="Low complexity" evidence="9">
    <location>
        <begin position="26"/>
        <end position="40"/>
    </location>
</feature>
<name>A0A397D4W8_APHAT</name>
<keyword evidence="5" id="KW-0808">Transferase</keyword>
<proteinExistence type="predicted"/>
<dbReference type="PANTHER" id="PTHR12271:SF40">
    <property type="entry name" value="POLY(A) RNA POLYMERASE GLD2"/>
    <property type="match status" value="1"/>
</dbReference>
<evidence type="ECO:0000256" key="6">
    <source>
        <dbReference type="ARBA" id="ARBA00022723"/>
    </source>
</evidence>
<evidence type="ECO:0000256" key="2">
    <source>
        <dbReference type="ARBA" id="ARBA00001946"/>
    </source>
</evidence>
<evidence type="ECO:0000259" key="10">
    <source>
        <dbReference type="PROSITE" id="PS50222"/>
    </source>
</evidence>
<dbReference type="SUPFAM" id="SSF81631">
    <property type="entry name" value="PAP/OAS1 substrate-binding domain"/>
    <property type="match status" value="1"/>
</dbReference>
<comment type="subcellular location">
    <subcellularLocation>
        <location evidence="3">Cytoplasm</location>
    </subcellularLocation>
</comment>
<keyword evidence="6" id="KW-0479">Metal-binding</keyword>
<dbReference type="GO" id="GO:0005509">
    <property type="term" value="F:calcium ion binding"/>
    <property type="evidence" value="ECO:0007669"/>
    <property type="project" value="InterPro"/>
</dbReference>
<evidence type="ECO:0000256" key="3">
    <source>
        <dbReference type="ARBA" id="ARBA00004496"/>
    </source>
</evidence>
<dbReference type="InterPro" id="IPR002048">
    <property type="entry name" value="EF_hand_dom"/>
</dbReference>